<feature type="coiled-coil region" evidence="1">
    <location>
        <begin position="341"/>
        <end position="406"/>
    </location>
</feature>
<feature type="compositionally biased region" description="Low complexity" evidence="2">
    <location>
        <begin position="230"/>
        <end position="246"/>
    </location>
</feature>
<feature type="region of interest" description="Disordered" evidence="2">
    <location>
        <begin position="230"/>
        <end position="267"/>
    </location>
</feature>
<organism evidence="3 4">
    <name type="scientific">Rhizopus microsporus</name>
    <dbReference type="NCBI Taxonomy" id="58291"/>
    <lineage>
        <taxon>Eukaryota</taxon>
        <taxon>Fungi</taxon>
        <taxon>Fungi incertae sedis</taxon>
        <taxon>Mucoromycota</taxon>
        <taxon>Mucoromycotina</taxon>
        <taxon>Mucoromycetes</taxon>
        <taxon>Mucorales</taxon>
        <taxon>Mucorineae</taxon>
        <taxon>Rhizopodaceae</taxon>
        <taxon>Rhizopus</taxon>
    </lineage>
</organism>
<accession>A0A1X0S0E5</accession>
<reference evidence="3 4" key="1">
    <citation type="journal article" date="2016" name="Proc. Natl. Acad. Sci. U.S.A.">
        <title>Lipid metabolic changes in an early divergent fungus govern the establishment of a mutualistic symbiosis with endobacteria.</title>
        <authorList>
            <person name="Lastovetsky O.A."/>
            <person name="Gaspar M.L."/>
            <person name="Mondo S.J."/>
            <person name="LaButti K.M."/>
            <person name="Sandor L."/>
            <person name="Grigoriev I.V."/>
            <person name="Henry S.A."/>
            <person name="Pawlowska T.E."/>
        </authorList>
    </citation>
    <scope>NUCLEOTIDE SEQUENCE [LARGE SCALE GENOMIC DNA]</scope>
    <source>
        <strain evidence="3 4">ATCC 11559</strain>
    </source>
</reference>
<feature type="compositionally biased region" description="Low complexity" evidence="2">
    <location>
        <begin position="254"/>
        <end position="265"/>
    </location>
</feature>
<evidence type="ECO:0000256" key="2">
    <source>
        <dbReference type="SAM" id="MobiDB-lite"/>
    </source>
</evidence>
<feature type="compositionally biased region" description="Acidic residues" evidence="2">
    <location>
        <begin position="44"/>
        <end position="54"/>
    </location>
</feature>
<protein>
    <submittedName>
        <fullName evidence="3">Uncharacterized protein</fullName>
    </submittedName>
</protein>
<feature type="region of interest" description="Disordered" evidence="2">
    <location>
        <begin position="1"/>
        <end position="73"/>
    </location>
</feature>
<feature type="compositionally biased region" description="Polar residues" evidence="2">
    <location>
        <begin position="1"/>
        <end position="18"/>
    </location>
</feature>
<feature type="coiled-coil region" evidence="1">
    <location>
        <begin position="431"/>
        <end position="469"/>
    </location>
</feature>
<dbReference type="OMA" id="WADMMES"/>
<evidence type="ECO:0000256" key="1">
    <source>
        <dbReference type="SAM" id="Coils"/>
    </source>
</evidence>
<dbReference type="VEuPathDB" id="FungiDB:BCV72DRAFT_124155"/>
<feature type="region of interest" description="Disordered" evidence="2">
    <location>
        <begin position="146"/>
        <end position="172"/>
    </location>
</feature>
<gene>
    <name evidence="3" type="ORF">BCV71DRAFT_227388</name>
</gene>
<name>A0A1X0S0E5_RHIZD</name>
<sequence length="634" mass="72961">MDTTTLPQELMLQSSANTPPRVMNRKVKESIDENTNMMNKKNDDSEEDSEEDTYSFENEPPLLLDPKSSQSDSVYHAYSDNTCYHPTSFEGIKEEPSGRFRTISLDDTDSLSVQEAVYTASVFSNRIPMRSRRSSSQADSILHALAPPSHALKARRLSKNNDPEPDQEEMRRKRSIVHEYQKELNSHSAVSPRFMTLRKLSEVTVLPSHGISFANSADIPPVPHIPHIHANNNSNNNNTMTTSVTHPSPPPSISEPSDSSKPTSPDVLSGIDRIIEAQLQYHLGQMAWRVSESHIEARRFWEEQKSQVFGFTTNVIDRLERDLNQRLKDLIDSKTDLDPDVSSLKRELEWHKQQLAEKQCQLHELEVLRIRNSELEKQHDIDVAIIKSQQIDKEKIEARLLKYEETGAPGKKHQMKLFELKSYSKQLRSHVARVEQINKTLHQQVNEYQKQLEAKDEEIKQLLTKMKRKCSNDSTNMTARSSKHQTWVEIMESEDEAKKNAEMWANKYKELEKVHQELEIDHARLISEKDQEIRQLKQLDSMNRVQLEYMQLELKKKVQPSKHCACNKYQIQAPSRVSKSQSVIAKDGYLTFTAEINGQLSKYSVKIPPKQAQIPIKKTALNPNAPPWRGTFKT</sequence>
<keyword evidence="1" id="KW-0175">Coiled coil</keyword>
<dbReference type="EMBL" id="KV921348">
    <property type="protein sequence ID" value="ORE17737.1"/>
    <property type="molecule type" value="Genomic_DNA"/>
</dbReference>
<evidence type="ECO:0000313" key="3">
    <source>
        <dbReference type="EMBL" id="ORE17737.1"/>
    </source>
</evidence>
<evidence type="ECO:0000313" key="4">
    <source>
        <dbReference type="Proteomes" id="UP000242381"/>
    </source>
</evidence>
<dbReference type="Proteomes" id="UP000242381">
    <property type="component" value="Unassembled WGS sequence"/>
</dbReference>
<dbReference type="AlphaFoldDB" id="A0A1X0S0E5"/>
<proteinExistence type="predicted"/>
<feature type="coiled-coil region" evidence="1">
    <location>
        <begin position="494"/>
        <end position="535"/>
    </location>
</feature>